<gene>
    <name evidence="6" type="ORF">CYMTET_37019</name>
    <name evidence="5" type="ORF">CYMTET_47257</name>
</gene>
<evidence type="ECO:0000313" key="5">
    <source>
        <dbReference type="EMBL" id="KAK3243115.1"/>
    </source>
</evidence>
<name>A0AAE0CG40_9CHLO</name>
<dbReference type="InterPro" id="IPR001841">
    <property type="entry name" value="Znf_RING"/>
</dbReference>
<keyword evidence="1" id="KW-0862">Zinc</keyword>
<dbReference type="GO" id="GO:0008270">
    <property type="term" value="F:zinc ion binding"/>
    <property type="evidence" value="ECO:0007669"/>
    <property type="project" value="UniProtKB-KW"/>
</dbReference>
<evidence type="ECO:0000313" key="7">
    <source>
        <dbReference type="Proteomes" id="UP001190700"/>
    </source>
</evidence>
<evidence type="ECO:0000256" key="3">
    <source>
        <dbReference type="SAM" id="MobiDB-lite"/>
    </source>
</evidence>
<evidence type="ECO:0000259" key="4">
    <source>
        <dbReference type="PROSITE" id="PS50089"/>
    </source>
</evidence>
<dbReference type="EMBL" id="LGRX02033085">
    <property type="protein sequence ID" value="KAK3243115.1"/>
    <property type="molecule type" value="Genomic_DNA"/>
</dbReference>
<organism evidence="6 7">
    <name type="scientific">Cymbomonas tetramitiformis</name>
    <dbReference type="NCBI Taxonomy" id="36881"/>
    <lineage>
        <taxon>Eukaryota</taxon>
        <taxon>Viridiplantae</taxon>
        <taxon>Chlorophyta</taxon>
        <taxon>Pyramimonadophyceae</taxon>
        <taxon>Pyramimonadales</taxon>
        <taxon>Pyramimonadaceae</taxon>
        <taxon>Cymbomonas</taxon>
    </lineage>
</organism>
<feature type="region of interest" description="Disordered" evidence="3">
    <location>
        <begin position="1"/>
        <end position="37"/>
    </location>
</feature>
<accession>A0AAE0CG40</accession>
<sequence>MTPVSPDSSDYEPVSPTPGHGGNNNIPDEDERQLENRFIDETIELEDYPPQPHEGDLSAWCTDASKAAASALNVRFKAQSVSRDVHLDLDTLAWSPRSYKPVPELSGEVLCAHASTELEKRVQEVTGIIMARNWCNICQDYQEKDQKLYVTCEQHLPVQHLVCESCFDKDKTSVCPMCRGERPRQRTEQCEAMRRDFYRIKLQSCPLCTDPEKRTADELLKHVHTECAAIKSETVTVDVRRLRAELAAQRSRCVQELCDSPVTVDVMRKAFAEVLAKTVAEWSSLQMPHAREMRRLKRDVDQLDTYSQLSDRDLKDRTKECETLKSLVRYHQETNRCLQLDYDHARRQFREQRENCDRLQREVDDLRRQRRVGSHAEAWGRPKRSRQWHEMHRVCWHDFASMHCAQDPRCPVCRQFPAHRTIVRYPPHDEASNLTDTLVHAAGGMPTSETDRERLAARDASDRRHRECRLYRERITLAVHVERAARARQGCAEREASERETHRKRVSLEMNPANKRARLTELAATRAMLHERYLRSMTGLDVLAECACLQ</sequence>
<reference evidence="6" key="2">
    <citation type="submission" date="2023-06" db="EMBL/GenBank/DDBJ databases">
        <title>Long-read-based genome assembly of the green algal bacterivore Cymbomonas tetramitiformis.</title>
        <authorList>
            <person name="Gyaltshen Y."/>
            <person name="Rozenberg A."/>
            <person name="Paasch A."/>
            <person name="Burns J.A."/>
            <person name="Warring S."/>
            <person name="Larson R."/>
            <person name="Maurer-Alcala X."/>
            <person name="Dacks J."/>
            <person name="Kim E."/>
        </authorList>
    </citation>
    <scope>NUCLEOTIDE SEQUENCE</scope>
    <source>
        <strain evidence="6">PLY_AMNH</strain>
    </source>
</reference>
<feature type="coiled-coil region" evidence="2">
    <location>
        <begin position="342"/>
        <end position="369"/>
    </location>
</feature>
<feature type="compositionally biased region" description="Basic and acidic residues" evidence="3">
    <location>
        <begin position="488"/>
        <end position="501"/>
    </location>
</feature>
<protein>
    <recommendedName>
        <fullName evidence="4">RING-type domain-containing protein</fullName>
    </recommendedName>
</protein>
<keyword evidence="7" id="KW-1185">Reference proteome</keyword>
<comment type="caution">
    <text evidence="6">The sequence shown here is derived from an EMBL/GenBank/DDBJ whole genome shotgun (WGS) entry which is preliminary data.</text>
</comment>
<keyword evidence="2" id="KW-0175">Coiled coil</keyword>
<evidence type="ECO:0000256" key="2">
    <source>
        <dbReference type="SAM" id="Coils"/>
    </source>
</evidence>
<dbReference type="Proteomes" id="UP001190700">
    <property type="component" value="Unassembled WGS sequence"/>
</dbReference>
<keyword evidence="1" id="KW-0863">Zinc-finger</keyword>
<evidence type="ECO:0000256" key="1">
    <source>
        <dbReference type="PROSITE-ProRule" id="PRU00175"/>
    </source>
</evidence>
<dbReference type="PROSITE" id="PS50089">
    <property type="entry name" value="ZF_RING_2"/>
    <property type="match status" value="1"/>
</dbReference>
<dbReference type="AlphaFoldDB" id="A0AAE0CG40"/>
<reference evidence="6 7" key="1">
    <citation type="journal article" date="2015" name="Genome Biol. Evol.">
        <title>Comparative Genomics of a Bacterivorous Green Alga Reveals Evolutionary Causalities and Consequences of Phago-Mixotrophic Mode of Nutrition.</title>
        <authorList>
            <person name="Burns J.A."/>
            <person name="Paasch A."/>
            <person name="Narechania A."/>
            <person name="Kim E."/>
        </authorList>
    </citation>
    <scope>NUCLEOTIDE SEQUENCE [LARGE SCALE GENOMIC DNA]</scope>
    <source>
        <strain evidence="6">PLY_AMNH</strain>
    </source>
</reference>
<feature type="region of interest" description="Disordered" evidence="3">
    <location>
        <begin position="488"/>
        <end position="509"/>
    </location>
</feature>
<proteinExistence type="predicted"/>
<feature type="domain" description="RING-type" evidence="4">
    <location>
        <begin position="135"/>
        <end position="179"/>
    </location>
</feature>
<keyword evidence="1" id="KW-0479">Metal-binding</keyword>
<evidence type="ECO:0000313" key="6">
    <source>
        <dbReference type="EMBL" id="KAK3253684.1"/>
    </source>
</evidence>
<dbReference type="EMBL" id="LGRX02024671">
    <property type="protein sequence ID" value="KAK3253684.1"/>
    <property type="molecule type" value="Genomic_DNA"/>
</dbReference>